<evidence type="ECO:0000313" key="4">
    <source>
        <dbReference type="EMBL" id="KAB8180401.1"/>
    </source>
</evidence>
<dbReference type="InterPro" id="IPR042204">
    <property type="entry name" value="2Fe-2S-bd_N"/>
</dbReference>
<dbReference type="PANTHER" id="PTHR42949:SF3">
    <property type="entry name" value="ANAEROBIC GLYCEROL-3-PHOSPHATE DEHYDROGENASE SUBUNIT B"/>
    <property type="match status" value="1"/>
</dbReference>
<evidence type="ECO:0000313" key="5">
    <source>
        <dbReference type="Proteomes" id="UP000313066"/>
    </source>
</evidence>
<proteinExistence type="predicted"/>
<dbReference type="GO" id="GO:0016491">
    <property type="term" value="F:oxidoreductase activity"/>
    <property type="evidence" value="ECO:0007669"/>
    <property type="project" value="UniProtKB-KW"/>
</dbReference>
<accession>A0A5N6BH64</accession>
<dbReference type="InterPro" id="IPR036188">
    <property type="entry name" value="FAD/NAD-bd_sf"/>
</dbReference>
<evidence type="ECO:0000256" key="2">
    <source>
        <dbReference type="SAM" id="MobiDB-lite"/>
    </source>
</evidence>
<feature type="region of interest" description="Disordered" evidence="2">
    <location>
        <begin position="467"/>
        <end position="505"/>
    </location>
</feature>
<organism evidence="4 5">
    <name type="scientific">Microbispora catharanthi</name>
    <dbReference type="NCBI Taxonomy" id="1712871"/>
    <lineage>
        <taxon>Bacteria</taxon>
        <taxon>Bacillati</taxon>
        <taxon>Actinomycetota</taxon>
        <taxon>Actinomycetes</taxon>
        <taxon>Streptosporangiales</taxon>
        <taxon>Streptosporangiaceae</taxon>
        <taxon>Microbispora</taxon>
    </lineage>
</organism>
<protein>
    <submittedName>
        <fullName evidence="4">FAD-binding protein</fullName>
    </submittedName>
</protein>
<dbReference type="GO" id="GO:0051536">
    <property type="term" value="F:iron-sulfur cluster binding"/>
    <property type="evidence" value="ECO:0007669"/>
    <property type="project" value="InterPro"/>
</dbReference>
<keyword evidence="5" id="KW-1185">Reference proteome</keyword>
<dbReference type="Gene3D" id="3.10.20.440">
    <property type="entry name" value="2Fe-2S iron-sulphur cluster binding domain, sarcosine oxidase, alpha subunit, N-terminal domain"/>
    <property type="match status" value="1"/>
</dbReference>
<dbReference type="AlphaFoldDB" id="A0A5N6BH64"/>
<dbReference type="InterPro" id="IPR023753">
    <property type="entry name" value="FAD/NAD-binding_dom"/>
</dbReference>
<dbReference type="EMBL" id="VDMA02000022">
    <property type="protein sequence ID" value="KAB8180401.1"/>
    <property type="molecule type" value="Genomic_DNA"/>
</dbReference>
<dbReference type="PRINTS" id="PR00368">
    <property type="entry name" value="FADPNR"/>
</dbReference>
<keyword evidence="1" id="KW-0560">Oxidoreductase</keyword>
<gene>
    <name evidence="4" type="ORF">FH610_032940</name>
</gene>
<sequence length="505" mass="52061">MSLRITTHPSASPGRSRRVAFTFEGRTLHGYEGEPVATALHAAGVRVLSRSFKYHRPRGIGLTCGTPSCPGCQLTVDGQYGLPGCATPLRGGESVRRERAWPGADRDLLGAVDRFSALVPAGFQFRLFRGSPRLAHLAERLMGVIAGGGRTVGAGAAARALRPRLGERRTSLAVVGGGVAGLAAALAAAEGGLEVVLVDQGDEPGGVLRAETRRVRGLDGVEVPGFRLADGLAARARAHASITVLTASTALGWYESGVLPVDTPDGLLVLRPERLLVATGDYDVPMPFPGNDVPGVMLAGPVQRLINVDHVRPGERAVVVAAEPYGYGLAEQLHAVGVALAAVVDPRPEQEIPAGAFPAVLAAARVPYLPGHAVREAVGRRGVRRLVVAPPGTRGAGGPVVRLACDTVVVAAGRRPAEELLLQRLYHGDVTLDVIRDEADGPYSLPGGVAVAGGAAGTTDPATALAHGAEAGRRLSRWKPESDLPLTPVSPGAAGRPSPSGGTSD</sequence>
<feature type="domain" description="FAD/NAD(P)-binding" evidence="3">
    <location>
        <begin position="171"/>
        <end position="423"/>
    </location>
</feature>
<dbReference type="PRINTS" id="PR00411">
    <property type="entry name" value="PNDRDTASEI"/>
</dbReference>
<name>A0A5N6BH64_9ACTN</name>
<dbReference type="InterPro" id="IPR051691">
    <property type="entry name" value="Metab_Enz_Cyan_OpOx_G3PDH"/>
</dbReference>
<dbReference type="Gene3D" id="3.50.50.60">
    <property type="entry name" value="FAD/NAD(P)-binding domain"/>
    <property type="match status" value="1"/>
</dbReference>
<dbReference type="Pfam" id="PF07992">
    <property type="entry name" value="Pyr_redox_2"/>
    <property type="match status" value="1"/>
</dbReference>
<evidence type="ECO:0000259" key="3">
    <source>
        <dbReference type="Pfam" id="PF07992"/>
    </source>
</evidence>
<dbReference type="InterPro" id="IPR036010">
    <property type="entry name" value="2Fe-2S_ferredoxin-like_sf"/>
</dbReference>
<dbReference type="PANTHER" id="PTHR42949">
    <property type="entry name" value="ANAEROBIC GLYCEROL-3-PHOSPHATE DEHYDROGENASE SUBUNIT B"/>
    <property type="match status" value="1"/>
</dbReference>
<feature type="compositionally biased region" description="Low complexity" evidence="2">
    <location>
        <begin position="489"/>
        <end position="505"/>
    </location>
</feature>
<comment type="caution">
    <text evidence="4">The sequence shown here is derived from an EMBL/GenBank/DDBJ whole genome shotgun (WGS) entry which is preliminary data.</text>
</comment>
<dbReference type="Pfam" id="PF13510">
    <property type="entry name" value="Fer2_4"/>
    <property type="match status" value="1"/>
</dbReference>
<dbReference type="RefSeq" id="WP_139579140.1">
    <property type="nucleotide sequence ID" value="NZ_VDMA02000022.1"/>
</dbReference>
<dbReference type="Proteomes" id="UP000313066">
    <property type="component" value="Unassembled WGS sequence"/>
</dbReference>
<reference evidence="4 5" key="1">
    <citation type="submission" date="2019-10" db="EMBL/GenBank/DDBJ databases">
        <title>Nonomuraea sp. nov., isolated from Phyllanthus amarus.</title>
        <authorList>
            <person name="Klykleung N."/>
            <person name="Tanasupawat S."/>
        </authorList>
    </citation>
    <scope>NUCLEOTIDE SEQUENCE [LARGE SCALE GENOMIC DNA]</scope>
    <source>
        <strain evidence="4 5">CR1-09</strain>
    </source>
</reference>
<dbReference type="SUPFAM" id="SSF51905">
    <property type="entry name" value="FAD/NAD(P)-binding domain"/>
    <property type="match status" value="1"/>
</dbReference>
<feature type="compositionally biased region" description="Basic and acidic residues" evidence="2">
    <location>
        <begin position="470"/>
        <end position="482"/>
    </location>
</feature>
<dbReference type="SUPFAM" id="SSF54292">
    <property type="entry name" value="2Fe-2S ferredoxin-like"/>
    <property type="match status" value="1"/>
</dbReference>
<evidence type="ECO:0000256" key="1">
    <source>
        <dbReference type="ARBA" id="ARBA00023002"/>
    </source>
</evidence>